<evidence type="ECO:0000313" key="2">
    <source>
        <dbReference type="EMBL" id="PAV22106.1"/>
    </source>
</evidence>
<keyword evidence="3" id="KW-1185">Reference proteome</keyword>
<feature type="compositionally biased region" description="Acidic residues" evidence="1">
    <location>
        <begin position="145"/>
        <end position="159"/>
    </location>
</feature>
<dbReference type="Proteomes" id="UP000217199">
    <property type="component" value="Unassembled WGS sequence"/>
</dbReference>
<protein>
    <submittedName>
        <fullName evidence="2">Uncharacterized protein</fullName>
    </submittedName>
</protein>
<feature type="region of interest" description="Disordered" evidence="1">
    <location>
        <begin position="23"/>
        <end position="55"/>
    </location>
</feature>
<feature type="region of interest" description="Disordered" evidence="1">
    <location>
        <begin position="127"/>
        <end position="194"/>
    </location>
</feature>
<reference evidence="2 3" key="1">
    <citation type="journal article" date="2017" name="Mol. Ecol.">
        <title>Comparative and population genomic landscape of Phellinus noxius: A hypervariable fungus causing root rot in trees.</title>
        <authorList>
            <person name="Chung C.L."/>
            <person name="Lee T.J."/>
            <person name="Akiba M."/>
            <person name="Lee H.H."/>
            <person name="Kuo T.H."/>
            <person name="Liu D."/>
            <person name="Ke H.M."/>
            <person name="Yokoi T."/>
            <person name="Roa M.B."/>
            <person name="Lu M.J."/>
            <person name="Chang Y.Y."/>
            <person name="Ann P.J."/>
            <person name="Tsai J.N."/>
            <person name="Chen C.Y."/>
            <person name="Tzean S.S."/>
            <person name="Ota Y."/>
            <person name="Hattori T."/>
            <person name="Sahashi N."/>
            <person name="Liou R.F."/>
            <person name="Kikuchi T."/>
            <person name="Tsai I.J."/>
        </authorList>
    </citation>
    <scope>NUCLEOTIDE SEQUENCE [LARGE SCALE GENOMIC DNA]</scope>
    <source>
        <strain evidence="2 3">FFPRI411160</strain>
    </source>
</reference>
<dbReference type="GO" id="GO:0062064">
    <property type="term" value="F:box C/D methylation guide snoRNP complex binding"/>
    <property type="evidence" value="ECO:0007669"/>
    <property type="project" value="TreeGrafter"/>
</dbReference>
<feature type="compositionally biased region" description="Low complexity" evidence="1">
    <location>
        <begin position="31"/>
        <end position="49"/>
    </location>
</feature>
<sequence length="231" mass="25249">MPQQLPERLDVEDDVQRQARIQNLLQKTNKSTASNDSPSGPSSSSQLPSTFDFGVRDTHTIQPPTELLERIQAFLPQMEAANADLVRRAQQAPESVDIEHLDPSETGQYIEMNLGLGVFDMHQRRTASEGTALDSSSSSCSSSSSEDDASDSDNDSDGSDSDHTTTTNITGQLLDQLNTPANTSASKRPIKPLPARSRPSIVVLDEQHSAINPSQKCYVLEFVLVAIRIHY</sequence>
<dbReference type="Pfam" id="PF15370">
    <property type="entry name" value="NOPCHAP1"/>
    <property type="match status" value="1"/>
</dbReference>
<gene>
    <name evidence="2" type="ORF">PNOK_0206300</name>
</gene>
<dbReference type="EMBL" id="NBII01000002">
    <property type="protein sequence ID" value="PAV22106.1"/>
    <property type="molecule type" value="Genomic_DNA"/>
</dbReference>
<name>A0A286UR76_9AGAM</name>
<dbReference type="AlphaFoldDB" id="A0A286UR76"/>
<evidence type="ECO:0000313" key="3">
    <source>
        <dbReference type="Proteomes" id="UP000217199"/>
    </source>
</evidence>
<comment type="caution">
    <text evidence="2">The sequence shown here is derived from an EMBL/GenBank/DDBJ whole genome shotgun (WGS) entry which is preliminary data.</text>
</comment>
<feature type="compositionally biased region" description="Polar residues" evidence="1">
    <location>
        <begin position="164"/>
        <end position="186"/>
    </location>
</feature>
<dbReference type="GO" id="GO:0000492">
    <property type="term" value="P:box C/D snoRNP assembly"/>
    <property type="evidence" value="ECO:0007669"/>
    <property type="project" value="InterPro"/>
</dbReference>
<dbReference type="InParanoid" id="A0A286UR76"/>
<dbReference type="OrthoDB" id="1112980at2759"/>
<organism evidence="2 3">
    <name type="scientific">Pyrrhoderma noxium</name>
    <dbReference type="NCBI Taxonomy" id="2282107"/>
    <lineage>
        <taxon>Eukaryota</taxon>
        <taxon>Fungi</taxon>
        <taxon>Dikarya</taxon>
        <taxon>Basidiomycota</taxon>
        <taxon>Agaricomycotina</taxon>
        <taxon>Agaricomycetes</taxon>
        <taxon>Hymenochaetales</taxon>
        <taxon>Hymenochaetaceae</taxon>
        <taxon>Pyrrhoderma</taxon>
    </lineage>
</organism>
<dbReference type="PANTHER" id="PTHR28674:SF1">
    <property type="entry name" value="NOP PROTEIN CHAPERONE 1"/>
    <property type="match status" value="1"/>
</dbReference>
<dbReference type="PANTHER" id="PTHR28674">
    <property type="entry name" value="SIMILAR TO DNA SEGMENT, CHR 10, WAYNE STATE UNIVERSITY 102,-EXPRESSED"/>
    <property type="match status" value="1"/>
</dbReference>
<evidence type="ECO:0000256" key="1">
    <source>
        <dbReference type="SAM" id="MobiDB-lite"/>
    </source>
</evidence>
<dbReference type="STRING" id="2282107.A0A286UR76"/>
<feature type="compositionally biased region" description="Low complexity" evidence="1">
    <location>
        <begin position="134"/>
        <end position="144"/>
    </location>
</feature>
<dbReference type="InterPro" id="IPR027921">
    <property type="entry name" value="NOPCHAP1"/>
</dbReference>
<proteinExistence type="predicted"/>
<accession>A0A286UR76</accession>